<dbReference type="SUPFAM" id="SSF48452">
    <property type="entry name" value="TPR-like"/>
    <property type="match status" value="1"/>
</dbReference>
<evidence type="ECO:0000313" key="3">
    <source>
        <dbReference type="EMBL" id="WOG92757.1"/>
    </source>
</evidence>
<feature type="repeat" description="PPR" evidence="2">
    <location>
        <begin position="631"/>
        <end position="665"/>
    </location>
</feature>
<reference evidence="3" key="2">
    <citation type="submission" date="2022-03" db="EMBL/GenBank/DDBJ databases">
        <title>Draft title - Genomic analysis of global carrot germplasm unveils the trajectory of domestication and the origin of high carotenoid orange carrot.</title>
        <authorList>
            <person name="Iorizzo M."/>
            <person name="Ellison S."/>
            <person name="Senalik D."/>
            <person name="Macko-Podgorni A."/>
            <person name="Grzebelus D."/>
            <person name="Bostan H."/>
            <person name="Rolling W."/>
            <person name="Curaba J."/>
            <person name="Simon P."/>
        </authorList>
    </citation>
    <scope>NUCLEOTIDE SEQUENCE</scope>
    <source>
        <tissue evidence="3">Leaf</tissue>
    </source>
</reference>
<feature type="repeat" description="PPR" evidence="2">
    <location>
        <begin position="120"/>
        <end position="154"/>
    </location>
</feature>
<accession>A0AAF0WN96</accession>
<evidence type="ECO:0000313" key="4">
    <source>
        <dbReference type="Proteomes" id="UP000077755"/>
    </source>
</evidence>
<feature type="repeat" description="PPR" evidence="2">
    <location>
        <begin position="257"/>
        <end position="291"/>
    </location>
</feature>
<protein>
    <recommendedName>
        <fullName evidence="5">Pentatricopeptide repeat-containing protein At2g13600-like</fullName>
    </recommendedName>
</protein>
<dbReference type="FunFam" id="1.25.40.10:FF:000366">
    <property type="entry name" value="Pentatricopeptide (PPR) repeat-containing protein"/>
    <property type="match status" value="1"/>
</dbReference>
<dbReference type="InterPro" id="IPR011990">
    <property type="entry name" value="TPR-like_helical_dom_sf"/>
</dbReference>
<dbReference type="PANTHER" id="PTHR47926">
    <property type="entry name" value="PENTATRICOPEPTIDE REPEAT-CONTAINING PROTEIN"/>
    <property type="match status" value="1"/>
</dbReference>
<feature type="repeat" description="PPR" evidence="2">
    <location>
        <begin position="221"/>
        <end position="256"/>
    </location>
</feature>
<feature type="repeat" description="PPR" evidence="2">
    <location>
        <begin position="495"/>
        <end position="529"/>
    </location>
</feature>
<evidence type="ECO:0000256" key="1">
    <source>
        <dbReference type="ARBA" id="ARBA00022737"/>
    </source>
</evidence>
<sequence>MASLMELVSHAPPPKLPSPPAIESKRLNFIPPKLRRFPTQSLSSKSSIISQVDNSLDSATYANTLDSCYCARFGKQVHAQALKNGFRGHVFVETKLLQMYVKCGCLDDAVTLFDEMTERNLYSWTAIIGAYVDHGFFEDAFLMFLGMQVEDLELEFFVFPLLLKICIGLCSVELGRQFHGIVIKSEVDMNVYVGNALMDMYGKCGSLDDAVRVWGNMSGRDFVSWNTMIAACAANGKVDEALQFMQKMSFEDNLSPNIVSWSAVISGCSQNGLDEEAIEILGRMQAAGVEPNARTLASVLPSCARLNKLRLGREVHGFIVRRGLMGNQIVVNGLLDVYRRCKDVSSAVRIFSKFSVQNAVCYNTMIVAYCEAGEISKARRLFDQMELNRLERNIISWNLIISGYVDNSLFREALIMFIDLLRHDCVATNSFTLGSVLTACTDIGLTRLGKEIHAHAIVRGLQSNPFVGGSLVKMYSKCQDIKSARTSFDEVSERDLATWNALISGYSRCNQTEHILVSLQEMKVDGFKPNVYTWNGIIAGLVENGCHELALEMFSKMHSSNLHPDIYTIGSILTSCSRLATLERGKQVHAHSIRFGYESDFYIGAALVDMYAKCGNIKHSHLAYKRISTRNLVTENSMLTAYAMHGHGEEGIAFFRKMLIDGFIPDTVTFLSVLSSCVHAGAVEAGKEFFKLLRLCNVNPTLKHFTCMVDLLSRAGELSEAYRLINEMPLQPDSVIWGAFLGGCVLAGNVDLGEVAAKRLIELEPDNTANYVVLANLYAYAGRWKELAKTRQIIKEKHMNKNPGCSWIETSDQIHVFVSGDKSHKNRDDIYNTLYNLRNHMSLVQELPE</sequence>
<dbReference type="Pfam" id="PF01535">
    <property type="entry name" value="PPR"/>
    <property type="match status" value="8"/>
</dbReference>
<feature type="repeat" description="PPR" evidence="2">
    <location>
        <begin position="530"/>
        <end position="564"/>
    </location>
</feature>
<dbReference type="InterPro" id="IPR046960">
    <property type="entry name" value="PPR_At4g14850-like_plant"/>
</dbReference>
<keyword evidence="1" id="KW-0677">Repeat</keyword>
<dbReference type="InterPro" id="IPR002885">
    <property type="entry name" value="PPR_rpt"/>
</dbReference>
<dbReference type="PANTHER" id="PTHR47926:SF386">
    <property type="entry name" value="PENTATRICOPEPTIDE REPEAT-CONTAINING PROTEIN"/>
    <property type="match status" value="1"/>
</dbReference>
<proteinExistence type="predicted"/>
<feature type="repeat" description="PPR" evidence="2">
    <location>
        <begin position="666"/>
        <end position="700"/>
    </location>
</feature>
<name>A0AAF0WN96_DAUCS</name>
<dbReference type="GO" id="GO:0009451">
    <property type="term" value="P:RNA modification"/>
    <property type="evidence" value="ECO:0007669"/>
    <property type="project" value="InterPro"/>
</dbReference>
<dbReference type="Proteomes" id="UP000077755">
    <property type="component" value="Chromosome 3"/>
</dbReference>
<dbReference type="PROSITE" id="PS51375">
    <property type="entry name" value="PPR"/>
    <property type="match status" value="9"/>
</dbReference>
<dbReference type="InterPro" id="IPR046848">
    <property type="entry name" value="E_motif"/>
</dbReference>
<feature type="repeat" description="PPR" evidence="2">
    <location>
        <begin position="358"/>
        <end position="392"/>
    </location>
</feature>
<evidence type="ECO:0000256" key="2">
    <source>
        <dbReference type="PROSITE-ProRule" id="PRU00708"/>
    </source>
</evidence>
<dbReference type="AlphaFoldDB" id="A0AAF0WN96"/>
<dbReference type="NCBIfam" id="TIGR00756">
    <property type="entry name" value="PPR"/>
    <property type="match status" value="9"/>
</dbReference>
<dbReference type="GO" id="GO:0003723">
    <property type="term" value="F:RNA binding"/>
    <property type="evidence" value="ECO:0007669"/>
    <property type="project" value="InterPro"/>
</dbReference>
<dbReference type="FunFam" id="1.25.40.10:FF:000031">
    <property type="entry name" value="Pentatricopeptide repeat-containing protein mitochondrial"/>
    <property type="match status" value="1"/>
</dbReference>
<dbReference type="EMBL" id="CP093345">
    <property type="protein sequence ID" value="WOG92757.1"/>
    <property type="molecule type" value="Genomic_DNA"/>
</dbReference>
<feature type="repeat" description="PPR" evidence="2">
    <location>
        <begin position="393"/>
        <end position="427"/>
    </location>
</feature>
<dbReference type="Pfam" id="PF20431">
    <property type="entry name" value="E_motif"/>
    <property type="match status" value="1"/>
</dbReference>
<reference evidence="3" key="1">
    <citation type="journal article" date="2016" name="Nat. Genet.">
        <title>A high-quality carrot genome assembly provides new insights into carotenoid accumulation and asterid genome evolution.</title>
        <authorList>
            <person name="Iorizzo M."/>
            <person name="Ellison S."/>
            <person name="Senalik D."/>
            <person name="Zeng P."/>
            <person name="Satapoomin P."/>
            <person name="Huang J."/>
            <person name="Bowman M."/>
            <person name="Iovene M."/>
            <person name="Sanseverino W."/>
            <person name="Cavagnaro P."/>
            <person name="Yildiz M."/>
            <person name="Macko-Podgorni A."/>
            <person name="Moranska E."/>
            <person name="Grzebelus E."/>
            <person name="Grzebelus D."/>
            <person name="Ashrafi H."/>
            <person name="Zheng Z."/>
            <person name="Cheng S."/>
            <person name="Spooner D."/>
            <person name="Van Deynze A."/>
            <person name="Simon P."/>
        </authorList>
    </citation>
    <scope>NUCLEOTIDE SEQUENCE</scope>
    <source>
        <tissue evidence="3">Leaf</tissue>
    </source>
</reference>
<dbReference type="FunFam" id="1.25.40.10:FF:000393">
    <property type="entry name" value="Pentatricopeptide repeat-containing protein At1g20230"/>
    <property type="match status" value="2"/>
</dbReference>
<gene>
    <name evidence="3" type="ORF">DCAR_0312033</name>
</gene>
<dbReference type="Pfam" id="PF12854">
    <property type="entry name" value="PPR_1"/>
    <property type="match status" value="1"/>
</dbReference>
<dbReference type="Pfam" id="PF13041">
    <property type="entry name" value="PPR_2"/>
    <property type="match status" value="2"/>
</dbReference>
<dbReference type="FunFam" id="1.25.40.10:FF:000381">
    <property type="entry name" value="Pentatricopeptide repeat-containing protein"/>
    <property type="match status" value="1"/>
</dbReference>
<organism evidence="3 4">
    <name type="scientific">Daucus carota subsp. sativus</name>
    <name type="common">Carrot</name>
    <dbReference type="NCBI Taxonomy" id="79200"/>
    <lineage>
        <taxon>Eukaryota</taxon>
        <taxon>Viridiplantae</taxon>
        <taxon>Streptophyta</taxon>
        <taxon>Embryophyta</taxon>
        <taxon>Tracheophyta</taxon>
        <taxon>Spermatophyta</taxon>
        <taxon>Magnoliopsida</taxon>
        <taxon>eudicotyledons</taxon>
        <taxon>Gunneridae</taxon>
        <taxon>Pentapetalae</taxon>
        <taxon>asterids</taxon>
        <taxon>campanulids</taxon>
        <taxon>Apiales</taxon>
        <taxon>Apiaceae</taxon>
        <taxon>Apioideae</taxon>
        <taxon>Scandiceae</taxon>
        <taxon>Daucinae</taxon>
        <taxon>Daucus</taxon>
        <taxon>Daucus sect. Daucus</taxon>
    </lineage>
</organism>
<keyword evidence="4" id="KW-1185">Reference proteome</keyword>
<evidence type="ECO:0008006" key="5">
    <source>
        <dbReference type="Google" id="ProtNLM"/>
    </source>
</evidence>
<dbReference type="Gene3D" id="1.25.40.10">
    <property type="entry name" value="Tetratricopeptide repeat domain"/>
    <property type="match status" value="6"/>
</dbReference>